<gene>
    <name evidence="2" type="ORF">DID88_001798</name>
</gene>
<protein>
    <submittedName>
        <fullName evidence="2">Uncharacterized protein</fullName>
    </submittedName>
</protein>
<dbReference type="EMBL" id="QKRW01000013">
    <property type="protein sequence ID" value="RAL64767.1"/>
    <property type="molecule type" value="Genomic_DNA"/>
</dbReference>
<evidence type="ECO:0000256" key="1">
    <source>
        <dbReference type="SAM" id="MobiDB-lite"/>
    </source>
</evidence>
<feature type="region of interest" description="Disordered" evidence="1">
    <location>
        <begin position="86"/>
        <end position="106"/>
    </location>
</feature>
<dbReference type="OrthoDB" id="10382880at2759"/>
<organism evidence="2 3">
    <name type="scientific">Monilinia fructigena</name>
    <dbReference type="NCBI Taxonomy" id="38457"/>
    <lineage>
        <taxon>Eukaryota</taxon>
        <taxon>Fungi</taxon>
        <taxon>Dikarya</taxon>
        <taxon>Ascomycota</taxon>
        <taxon>Pezizomycotina</taxon>
        <taxon>Leotiomycetes</taxon>
        <taxon>Helotiales</taxon>
        <taxon>Sclerotiniaceae</taxon>
        <taxon>Monilinia</taxon>
    </lineage>
</organism>
<name>A0A395IWT3_9HELO</name>
<dbReference type="AlphaFoldDB" id="A0A395IWT3"/>
<keyword evidence="3" id="KW-1185">Reference proteome</keyword>
<accession>A0A395IWT3</accession>
<dbReference type="Proteomes" id="UP000249056">
    <property type="component" value="Unassembled WGS sequence"/>
</dbReference>
<proteinExistence type="predicted"/>
<sequence length="151" mass="16784">MIGDLPITETVYEIGAGWDLQDNIDQESQTSSAATAIFNPQAEGNDEDPVSQSLLMPIELFETEGDVNFRINSVIEVLSRMVVNEPCNPEESSNRVDDDIGPPKRDTEWNLTPRCSSAPERVDYSVEDSKLLLDQIRGGIFNATRVSKPRI</sequence>
<evidence type="ECO:0000313" key="2">
    <source>
        <dbReference type="EMBL" id="RAL64767.1"/>
    </source>
</evidence>
<comment type="caution">
    <text evidence="2">The sequence shown here is derived from an EMBL/GenBank/DDBJ whole genome shotgun (WGS) entry which is preliminary data.</text>
</comment>
<reference evidence="2 3" key="1">
    <citation type="submission" date="2018-06" db="EMBL/GenBank/DDBJ databases">
        <title>Genome Sequence of the Brown Rot Fungal Pathogen Monilinia fructigena.</title>
        <authorList>
            <person name="Landi L."/>
            <person name="De Miccolis Angelini R.M."/>
            <person name="Pollastro S."/>
            <person name="Abate D."/>
            <person name="Faretra F."/>
            <person name="Romanazzi G."/>
        </authorList>
    </citation>
    <scope>NUCLEOTIDE SEQUENCE [LARGE SCALE GENOMIC DNA]</scope>
    <source>
        <strain evidence="2 3">Mfrg269</strain>
    </source>
</reference>
<feature type="compositionally biased region" description="Basic and acidic residues" evidence="1">
    <location>
        <begin position="92"/>
        <end position="106"/>
    </location>
</feature>
<evidence type="ECO:0000313" key="3">
    <source>
        <dbReference type="Proteomes" id="UP000249056"/>
    </source>
</evidence>